<dbReference type="Proteomes" id="UP000483018">
    <property type="component" value="Unassembled WGS sequence"/>
</dbReference>
<dbReference type="AlphaFoldDB" id="A0A7C8LCP3"/>
<name>A0A7C8LCP3_9FIRM</name>
<proteinExistence type="predicted"/>
<comment type="caution">
    <text evidence="2">The sequence shown here is derived from an EMBL/GenBank/DDBJ whole genome shotgun (WGS) entry which is preliminary data.</text>
</comment>
<dbReference type="EMBL" id="WSLF01000005">
    <property type="protein sequence ID" value="KAE9634541.1"/>
    <property type="molecule type" value="Genomic_DNA"/>
</dbReference>
<dbReference type="SUPFAM" id="SSF55729">
    <property type="entry name" value="Acyl-CoA N-acyltransferases (Nat)"/>
    <property type="match status" value="1"/>
</dbReference>
<sequence length="139" mass="16296">MSEAELYSDFHLLPLTETLDEIESEFSKHLFLKAIMNGVIIGAVRAYRQGDTCYVGRLVVHPKFQRQGIGTRLIEEVEKIFEDCTRFEIFTGHKSIRNINLYKKLGYKEFQVKVVSEHLQYIYMEKTKERTPCKVNNCI</sequence>
<feature type="domain" description="N-acetyltransferase" evidence="1">
    <location>
        <begin position="1"/>
        <end position="129"/>
    </location>
</feature>
<protein>
    <submittedName>
        <fullName evidence="2">GNAT family N-acetyltransferase</fullName>
    </submittedName>
</protein>
<reference evidence="2 3" key="1">
    <citation type="submission" date="2019-12" db="EMBL/GenBank/DDBJ databases">
        <title>Defluviitalea raffinosedens, isolated from a biogas fermenter, genome sequencing and characterization.</title>
        <authorList>
            <person name="Rettenmaier R."/>
            <person name="Schneider M."/>
            <person name="Neuhaus K."/>
            <person name="Liebl W."/>
            <person name="Zverlov V."/>
        </authorList>
    </citation>
    <scope>NUCLEOTIDE SEQUENCE [LARGE SCALE GENOMIC DNA]</scope>
    <source>
        <strain evidence="2 3">249c-K6</strain>
    </source>
</reference>
<accession>A0A7C8LCP3</accession>
<dbReference type="GO" id="GO:0016747">
    <property type="term" value="F:acyltransferase activity, transferring groups other than amino-acyl groups"/>
    <property type="evidence" value="ECO:0007669"/>
    <property type="project" value="InterPro"/>
</dbReference>
<dbReference type="PROSITE" id="PS51186">
    <property type="entry name" value="GNAT"/>
    <property type="match status" value="1"/>
</dbReference>
<evidence type="ECO:0000313" key="3">
    <source>
        <dbReference type="Proteomes" id="UP000483018"/>
    </source>
</evidence>
<keyword evidence="2" id="KW-0808">Transferase</keyword>
<keyword evidence="3" id="KW-1185">Reference proteome</keyword>
<evidence type="ECO:0000259" key="1">
    <source>
        <dbReference type="PROSITE" id="PS51186"/>
    </source>
</evidence>
<dbReference type="InterPro" id="IPR000182">
    <property type="entry name" value="GNAT_dom"/>
</dbReference>
<dbReference type="OrthoDB" id="9786032at2"/>
<dbReference type="InterPro" id="IPR016181">
    <property type="entry name" value="Acyl_CoA_acyltransferase"/>
</dbReference>
<evidence type="ECO:0000313" key="2">
    <source>
        <dbReference type="EMBL" id="KAE9634541.1"/>
    </source>
</evidence>
<dbReference type="CDD" id="cd04301">
    <property type="entry name" value="NAT_SF"/>
    <property type="match status" value="1"/>
</dbReference>
<dbReference type="Pfam" id="PF13673">
    <property type="entry name" value="Acetyltransf_10"/>
    <property type="match status" value="1"/>
</dbReference>
<dbReference type="Gene3D" id="3.40.630.30">
    <property type="match status" value="1"/>
</dbReference>
<organism evidence="2 3">
    <name type="scientific">Defluviitalea raffinosedens</name>
    <dbReference type="NCBI Taxonomy" id="1450156"/>
    <lineage>
        <taxon>Bacteria</taxon>
        <taxon>Bacillati</taxon>
        <taxon>Bacillota</taxon>
        <taxon>Clostridia</taxon>
        <taxon>Lachnospirales</taxon>
        <taxon>Defluviitaleaceae</taxon>
        <taxon>Defluviitalea</taxon>
    </lineage>
</organism>
<gene>
    <name evidence="2" type="ORF">GND95_06910</name>
</gene>